<evidence type="ECO:0000256" key="2">
    <source>
        <dbReference type="ARBA" id="ARBA00022692"/>
    </source>
</evidence>
<keyword evidence="3 5" id="KW-1133">Transmembrane helix</keyword>
<reference evidence="7" key="1">
    <citation type="submission" date="2019-09" db="EMBL/GenBank/DDBJ databases">
        <title>Mumia zhuanghuii sp. nov. isolated from the intestinal contents of plateau pika (Ochotona curzoniae) in the Qinghai-Tibet plateau of China.</title>
        <authorList>
            <person name="Tian Z."/>
        </authorList>
    </citation>
    <scope>NUCLEOTIDE SEQUENCE [LARGE SCALE GENOMIC DNA]</scope>
    <source>
        <strain evidence="7">JCM 30598</strain>
    </source>
</reference>
<protein>
    <submittedName>
        <fullName evidence="6">DoxX family protein</fullName>
    </submittedName>
</protein>
<evidence type="ECO:0000313" key="7">
    <source>
        <dbReference type="Proteomes" id="UP000325827"/>
    </source>
</evidence>
<dbReference type="EMBL" id="VYSA01000006">
    <property type="protein sequence ID" value="KAA9105030.1"/>
    <property type="molecule type" value="Genomic_DNA"/>
</dbReference>
<proteinExistence type="predicted"/>
<dbReference type="Proteomes" id="UP000325827">
    <property type="component" value="Unassembled WGS sequence"/>
</dbReference>
<gene>
    <name evidence="6" type="ORF">F6B43_18460</name>
</gene>
<feature type="transmembrane region" description="Helical" evidence="5">
    <location>
        <begin position="70"/>
        <end position="89"/>
    </location>
</feature>
<dbReference type="RefSeq" id="WP_150450489.1">
    <property type="nucleotide sequence ID" value="NZ_VYSA01000006.1"/>
</dbReference>
<comment type="subcellular location">
    <subcellularLocation>
        <location evidence="1">Membrane</location>
        <topology evidence="1">Multi-pass membrane protein</topology>
    </subcellularLocation>
</comment>
<evidence type="ECO:0000313" key="6">
    <source>
        <dbReference type="EMBL" id="KAA9105030.1"/>
    </source>
</evidence>
<feature type="transmembrane region" description="Helical" evidence="5">
    <location>
        <begin position="101"/>
        <end position="121"/>
    </location>
</feature>
<evidence type="ECO:0000256" key="3">
    <source>
        <dbReference type="ARBA" id="ARBA00022989"/>
    </source>
</evidence>
<sequence>MLIAYWIAAGLLALVSLYAAGLKLLRTKEQLERANGMAWTKGFSQGAIRLIGVAELLGAIGLIVPPLVAIAPILAPVAALGLGVLQIGAAVTHARLGEKPVINVVLVVLAAVAAVTGFLVWA</sequence>
<keyword evidence="7" id="KW-1185">Reference proteome</keyword>
<accession>A0A5J5IVK9</accession>
<dbReference type="AlphaFoldDB" id="A0A5J5IVK9"/>
<dbReference type="OrthoDB" id="3482063at2"/>
<keyword evidence="2 5" id="KW-0812">Transmembrane</keyword>
<feature type="transmembrane region" description="Helical" evidence="5">
    <location>
        <begin position="46"/>
        <end position="64"/>
    </location>
</feature>
<dbReference type="GO" id="GO:0016020">
    <property type="term" value="C:membrane"/>
    <property type="evidence" value="ECO:0007669"/>
    <property type="project" value="UniProtKB-SubCell"/>
</dbReference>
<dbReference type="InterPro" id="IPR032808">
    <property type="entry name" value="DoxX"/>
</dbReference>
<name>A0A5J5IVK9_9MICO</name>
<evidence type="ECO:0000256" key="5">
    <source>
        <dbReference type="SAM" id="Phobius"/>
    </source>
</evidence>
<dbReference type="Pfam" id="PF13564">
    <property type="entry name" value="DoxX_2"/>
    <property type="match status" value="1"/>
</dbReference>
<keyword evidence="4 5" id="KW-0472">Membrane</keyword>
<evidence type="ECO:0000256" key="4">
    <source>
        <dbReference type="ARBA" id="ARBA00023136"/>
    </source>
</evidence>
<organism evidence="6 7">
    <name type="scientific">Microbacterium rhizomatis</name>
    <dbReference type="NCBI Taxonomy" id="1631477"/>
    <lineage>
        <taxon>Bacteria</taxon>
        <taxon>Bacillati</taxon>
        <taxon>Actinomycetota</taxon>
        <taxon>Actinomycetes</taxon>
        <taxon>Micrococcales</taxon>
        <taxon>Microbacteriaceae</taxon>
        <taxon>Microbacterium</taxon>
    </lineage>
</organism>
<evidence type="ECO:0000256" key="1">
    <source>
        <dbReference type="ARBA" id="ARBA00004141"/>
    </source>
</evidence>
<feature type="transmembrane region" description="Helical" evidence="5">
    <location>
        <begin position="6"/>
        <end position="25"/>
    </location>
</feature>
<comment type="caution">
    <text evidence="6">The sequence shown here is derived from an EMBL/GenBank/DDBJ whole genome shotgun (WGS) entry which is preliminary data.</text>
</comment>